<evidence type="ECO:0000313" key="2">
    <source>
        <dbReference type="EMBL" id="RKP37038.1"/>
    </source>
</evidence>
<name>A0A4P9ZUU8_9FUNG</name>
<dbReference type="Proteomes" id="UP000268162">
    <property type="component" value="Unassembled WGS sequence"/>
</dbReference>
<evidence type="ECO:0000256" key="1">
    <source>
        <dbReference type="SAM" id="MobiDB-lite"/>
    </source>
</evidence>
<keyword evidence="3" id="KW-1185">Reference proteome</keyword>
<dbReference type="EMBL" id="ML002553">
    <property type="protein sequence ID" value="RKP37038.1"/>
    <property type="molecule type" value="Genomic_DNA"/>
</dbReference>
<sequence length="135" mass="14694">MTQCLKRKHADSTEADSRKRLLNELAFSELPHFGMPIGTMSSTPVVDNSMDIEPTEFPPYATATVPQQHPLGYGGSMEAVAPSAIPSGPPRQPTPMVPPSSHHGSSICCSHIQSTGRPYRTWSSCLFSNDSEVYF</sequence>
<reference evidence="3" key="1">
    <citation type="journal article" date="2018" name="Nat. Microbiol.">
        <title>Leveraging single-cell genomics to expand the fungal tree of life.</title>
        <authorList>
            <person name="Ahrendt S.R."/>
            <person name="Quandt C.A."/>
            <person name="Ciobanu D."/>
            <person name="Clum A."/>
            <person name="Salamov A."/>
            <person name="Andreopoulos B."/>
            <person name="Cheng J.F."/>
            <person name="Woyke T."/>
            <person name="Pelin A."/>
            <person name="Henrissat B."/>
            <person name="Reynolds N.K."/>
            <person name="Benny G.L."/>
            <person name="Smith M.E."/>
            <person name="James T.Y."/>
            <person name="Grigoriev I.V."/>
        </authorList>
    </citation>
    <scope>NUCLEOTIDE SEQUENCE [LARGE SCALE GENOMIC DNA]</scope>
    <source>
        <strain evidence="3">RSA 468</strain>
    </source>
</reference>
<gene>
    <name evidence="2" type="ORF">BJ085DRAFT_38673</name>
</gene>
<feature type="region of interest" description="Disordered" evidence="1">
    <location>
        <begin position="63"/>
        <end position="102"/>
    </location>
</feature>
<dbReference type="AlphaFoldDB" id="A0A4P9ZUU8"/>
<protein>
    <submittedName>
        <fullName evidence="2">Uncharacterized protein</fullName>
    </submittedName>
</protein>
<evidence type="ECO:0000313" key="3">
    <source>
        <dbReference type="Proteomes" id="UP000268162"/>
    </source>
</evidence>
<accession>A0A4P9ZUU8</accession>
<feature type="compositionally biased region" description="Pro residues" evidence="1">
    <location>
        <begin position="87"/>
        <end position="98"/>
    </location>
</feature>
<organism evidence="2 3">
    <name type="scientific">Dimargaris cristalligena</name>
    <dbReference type="NCBI Taxonomy" id="215637"/>
    <lineage>
        <taxon>Eukaryota</taxon>
        <taxon>Fungi</taxon>
        <taxon>Fungi incertae sedis</taxon>
        <taxon>Zoopagomycota</taxon>
        <taxon>Kickxellomycotina</taxon>
        <taxon>Dimargaritomycetes</taxon>
        <taxon>Dimargaritales</taxon>
        <taxon>Dimargaritaceae</taxon>
        <taxon>Dimargaris</taxon>
    </lineage>
</organism>
<proteinExistence type="predicted"/>